<dbReference type="Proteomes" id="UP000007517">
    <property type="component" value="Chromosome"/>
</dbReference>
<evidence type="ECO:0000259" key="5">
    <source>
        <dbReference type="Pfam" id="PF24696"/>
    </source>
</evidence>
<comment type="catalytic activity">
    <reaction evidence="3">
        <text>[thioredoxin]-dithiol + NADP(+) = [thioredoxin]-disulfide + NADPH + H(+)</text>
        <dbReference type="Rhea" id="RHEA:20345"/>
        <dbReference type="Rhea" id="RHEA-COMP:10698"/>
        <dbReference type="Rhea" id="RHEA-COMP:10700"/>
        <dbReference type="ChEBI" id="CHEBI:15378"/>
        <dbReference type="ChEBI" id="CHEBI:29950"/>
        <dbReference type="ChEBI" id="CHEBI:50058"/>
        <dbReference type="ChEBI" id="CHEBI:57783"/>
        <dbReference type="ChEBI" id="CHEBI:58349"/>
        <dbReference type="EC" id="1.8.1.9"/>
    </reaction>
</comment>
<feature type="domain" description="UGSC-like" evidence="5">
    <location>
        <begin position="308"/>
        <end position="398"/>
    </location>
</feature>
<dbReference type="AlphaFoldDB" id="H6RU17"/>
<protein>
    <submittedName>
        <fullName evidence="6">Thioredoxin reductase</fullName>
        <ecNumber evidence="6">1.8.1.9</ecNumber>
    </submittedName>
</protein>
<dbReference type="PANTHER" id="PTHR48105">
    <property type="entry name" value="THIOREDOXIN REDUCTASE 1-RELATED-RELATED"/>
    <property type="match status" value="1"/>
</dbReference>
<dbReference type="Pfam" id="PF07992">
    <property type="entry name" value="Pyr_redox_2"/>
    <property type="match status" value="1"/>
</dbReference>
<evidence type="ECO:0000259" key="4">
    <source>
        <dbReference type="Pfam" id="PF07992"/>
    </source>
</evidence>
<dbReference type="eggNOG" id="COG0492">
    <property type="taxonomic scope" value="Bacteria"/>
</dbReference>
<evidence type="ECO:0000256" key="2">
    <source>
        <dbReference type="ARBA" id="ARBA00023002"/>
    </source>
</evidence>
<dbReference type="GO" id="GO:0004791">
    <property type="term" value="F:thioredoxin-disulfide reductase (NADPH) activity"/>
    <property type="evidence" value="ECO:0007669"/>
    <property type="project" value="UniProtKB-EC"/>
</dbReference>
<dbReference type="PRINTS" id="PR00368">
    <property type="entry name" value="FADPNR"/>
</dbReference>
<keyword evidence="2 6" id="KW-0560">Oxidoreductase</keyword>
<dbReference type="InterPro" id="IPR050097">
    <property type="entry name" value="Ferredoxin-NADP_redctase_2"/>
</dbReference>
<keyword evidence="7" id="KW-1185">Reference proteome</keyword>
<gene>
    <name evidence="6" type="primary">trxB</name>
    <name evidence="6" type="ordered locus">BLASA_3565</name>
</gene>
<keyword evidence="1" id="KW-0285">Flavoprotein</keyword>
<dbReference type="SUPFAM" id="SSF51905">
    <property type="entry name" value="FAD/NAD(P)-binding domain"/>
    <property type="match status" value="1"/>
</dbReference>
<dbReference type="EMBL" id="FO117623">
    <property type="protein sequence ID" value="CCG04427.1"/>
    <property type="molecule type" value="Genomic_DNA"/>
</dbReference>
<dbReference type="HOGENOM" id="CLU_713216_0_0_11"/>
<dbReference type="OrthoDB" id="9806179at2"/>
<sequence length="398" mass="39945">MSSDWDVAVVGAGVAGLTAARVAAEAGLRVVAYDRMAPGGQLVNLTGLHDVPAPGEVSSSAELMGRLVAEAEAAGVTTAFAEVTGVHAGAPPRLETSEGEVTAGAVVVATGLGPGRLGLPGEELLVGRGISTCAGCDGPLFRGRAVAVVGDDEWTAEEALELAEVASAVTVLVPGQPRWSAERAGRLAASARVEVLTGAAVTALRGEGVLSGVVVATAGGERELAVDGLFPYVGRRGPDTLVAGLPPDESGRLPTEEDVRTAVPAVFVAGDARSGAPESVRSAAADGEAAGTAAVAALRAAGGPGLRIVDPTFGVQPADSAAETQAGGTADWSEVALFSNSKPNATELLRGVGARLQEHWELPEIGYASKPNASAAADKDVIDWLSQRYKMVLVAVGD</sequence>
<dbReference type="InterPro" id="IPR023753">
    <property type="entry name" value="FAD/NAD-binding_dom"/>
</dbReference>
<accession>H6RU17</accession>
<evidence type="ECO:0000313" key="7">
    <source>
        <dbReference type="Proteomes" id="UP000007517"/>
    </source>
</evidence>
<evidence type="ECO:0000313" key="6">
    <source>
        <dbReference type="EMBL" id="CCG04427.1"/>
    </source>
</evidence>
<dbReference type="KEGG" id="bsd:BLASA_3565"/>
<organism evidence="6 7">
    <name type="scientific">Blastococcus saxobsidens (strain DD2)</name>
    <dbReference type="NCBI Taxonomy" id="1146883"/>
    <lineage>
        <taxon>Bacteria</taxon>
        <taxon>Bacillati</taxon>
        <taxon>Actinomycetota</taxon>
        <taxon>Actinomycetes</taxon>
        <taxon>Geodermatophilales</taxon>
        <taxon>Geodermatophilaceae</taxon>
        <taxon>Blastococcus</taxon>
    </lineage>
</organism>
<dbReference type="InterPro" id="IPR036188">
    <property type="entry name" value="FAD/NAD-bd_sf"/>
</dbReference>
<dbReference type="Gene3D" id="3.50.50.60">
    <property type="entry name" value="FAD/NAD(P)-binding domain"/>
    <property type="match status" value="2"/>
</dbReference>
<evidence type="ECO:0000256" key="3">
    <source>
        <dbReference type="ARBA" id="ARBA00048132"/>
    </source>
</evidence>
<feature type="domain" description="FAD/NAD(P)-binding" evidence="4">
    <location>
        <begin position="6"/>
        <end position="287"/>
    </location>
</feature>
<reference evidence="6 7" key="1">
    <citation type="journal article" date="2012" name="J. Bacteriol.">
        <title>Genome Sequence of Blastococcus saxobsidens DD2, a Stone-Inhabiting Bacterium.</title>
        <authorList>
            <person name="Chouaia B."/>
            <person name="Crotti E."/>
            <person name="Brusetti L."/>
            <person name="Daffonchio D."/>
            <person name="Essoussi I."/>
            <person name="Nouioui I."/>
            <person name="Sbissi I."/>
            <person name="Ghodhbane-Gtari F."/>
            <person name="Gtari M."/>
            <person name="Vacherie B."/>
            <person name="Barbe V."/>
            <person name="Medigue C."/>
            <person name="Gury J."/>
            <person name="Pujic P."/>
            <person name="Normand P."/>
        </authorList>
    </citation>
    <scope>NUCLEOTIDE SEQUENCE [LARGE SCALE GENOMIC DNA]</scope>
    <source>
        <strain evidence="6 7">DD2</strain>
    </source>
</reference>
<dbReference type="STRING" id="1146883.BLASA_3565"/>
<dbReference type="EC" id="1.8.1.9" evidence="6"/>
<name>H6RU17_BLASD</name>
<dbReference type="InterPro" id="IPR057767">
    <property type="entry name" value="UGSC-like_dom"/>
</dbReference>
<proteinExistence type="predicted"/>
<evidence type="ECO:0000256" key="1">
    <source>
        <dbReference type="ARBA" id="ARBA00022630"/>
    </source>
</evidence>
<dbReference type="Pfam" id="PF24696">
    <property type="entry name" value="UGSC"/>
    <property type="match status" value="1"/>
</dbReference>
<reference evidence="7" key="2">
    <citation type="submission" date="2012-02" db="EMBL/GenBank/DDBJ databases">
        <title>Complete genome sequence of Blastococcus saxobsidens strain DD2.</title>
        <authorList>
            <person name="Genoscope."/>
        </authorList>
    </citation>
    <scope>NUCLEOTIDE SEQUENCE [LARGE SCALE GENOMIC DNA]</scope>
    <source>
        <strain evidence="7">DD2</strain>
    </source>
</reference>
<dbReference type="PRINTS" id="PR00469">
    <property type="entry name" value="PNDRDTASEII"/>
</dbReference>